<proteinExistence type="predicted"/>
<name>A0AAU8T4R6_9BURK</name>
<dbReference type="Proteomes" id="UP000032614">
    <property type="component" value="Chromosome 1"/>
</dbReference>
<dbReference type="Gene3D" id="3.40.1350.10">
    <property type="match status" value="1"/>
</dbReference>
<feature type="domain" description="Endonuclease NucS C-terminal" evidence="1">
    <location>
        <begin position="25"/>
        <end position="103"/>
    </location>
</feature>
<dbReference type="RefSeq" id="WP_046567208.1">
    <property type="nucleotide sequence ID" value="NZ_CP010026.1"/>
</dbReference>
<dbReference type="Pfam" id="PF01939">
    <property type="entry name" value="NucS_C"/>
    <property type="match status" value="1"/>
</dbReference>
<protein>
    <recommendedName>
        <fullName evidence="1">Endonuclease NucS C-terminal domain-containing protein</fullName>
    </recommendedName>
</protein>
<dbReference type="EMBL" id="CP010026">
    <property type="protein sequence ID" value="AJZ61064.1"/>
    <property type="molecule type" value="Genomic_DNA"/>
</dbReference>
<dbReference type="InterPro" id="IPR048301">
    <property type="entry name" value="NucS_C"/>
</dbReference>
<sequence length="361" mass="40159">MTIRAALWKVSAQPQPLSESLLASERLLEDMIVAAPNLLSDEWMLIGRQEDTGFGGRIDLLAIAPDGTLVLIEIKRDRTPREVVAQALDYASWVQTLHADDVAAIYGRFAPGKSLASEFQQRFGLKLDEDSINESHQIVVVAGSLDESSERIITYLNERSIAINVLCFQVFKHGDEQIISRAWLNDPLVAQAAASTAPSGPTEPWNGEFYHSYGVSGTRSWDDAVEYGFICGGGKAWYSRTLRQLNPGDRVWVNVPGSGYVGVGRVTGHAQSARDFKVSTPDGERPVLEAARRGTYHAEFVDDPDRSEYFVPVHWLQTVPLRDAVQEIGLFGNQNTVCRPTTPKWRNTVERLKERFTSFGH</sequence>
<dbReference type="AlphaFoldDB" id="A0AAU8T4R6"/>
<organism evidence="2 3">
    <name type="scientific">Paraburkholderia fungorum</name>
    <dbReference type="NCBI Taxonomy" id="134537"/>
    <lineage>
        <taxon>Bacteria</taxon>
        <taxon>Pseudomonadati</taxon>
        <taxon>Pseudomonadota</taxon>
        <taxon>Betaproteobacteria</taxon>
        <taxon>Burkholderiales</taxon>
        <taxon>Burkholderiaceae</taxon>
        <taxon>Paraburkholderia</taxon>
    </lineage>
</organism>
<dbReference type="GO" id="GO:0003676">
    <property type="term" value="F:nucleic acid binding"/>
    <property type="evidence" value="ECO:0007669"/>
    <property type="project" value="InterPro"/>
</dbReference>
<reference evidence="2 3" key="1">
    <citation type="journal article" date="2015" name="Genome Announc.">
        <title>Complete genome sequences for 59 burkholderia isolates, both pathogenic and near neighbor.</title>
        <authorList>
            <person name="Johnson S.L."/>
            <person name="Bishop-Lilly K.A."/>
            <person name="Ladner J.T."/>
            <person name="Daligault H.E."/>
            <person name="Davenport K.W."/>
            <person name="Jaissle J."/>
            <person name="Frey K.G."/>
            <person name="Koroleva G.I."/>
            <person name="Bruce D.C."/>
            <person name="Coyne S.R."/>
            <person name="Broomall S.M."/>
            <person name="Li P.E."/>
            <person name="Teshima H."/>
            <person name="Gibbons H.S."/>
            <person name="Palacios G.F."/>
            <person name="Rosenzweig C.N."/>
            <person name="Redden C.L."/>
            <person name="Xu Y."/>
            <person name="Minogue T.D."/>
            <person name="Chain P.S."/>
        </authorList>
    </citation>
    <scope>NUCLEOTIDE SEQUENCE [LARGE SCALE GENOMIC DNA]</scope>
    <source>
        <strain evidence="2 3">ATCC BAA-463</strain>
    </source>
</reference>
<evidence type="ECO:0000313" key="3">
    <source>
        <dbReference type="Proteomes" id="UP000032614"/>
    </source>
</evidence>
<dbReference type="GeneID" id="66515425"/>
<dbReference type="GO" id="GO:0004519">
    <property type="term" value="F:endonuclease activity"/>
    <property type="evidence" value="ECO:0007669"/>
    <property type="project" value="InterPro"/>
</dbReference>
<evidence type="ECO:0000313" key="2">
    <source>
        <dbReference type="EMBL" id="AJZ61064.1"/>
    </source>
</evidence>
<gene>
    <name evidence="2" type="ORF">OI25_1442</name>
</gene>
<dbReference type="KEGG" id="bfn:OI25_1442"/>
<evidence type="ECO:0000259" key="1">
    <source>
        <dbReference type="Pfam" id="PF01939"/>
    </source>
</evidence>
<dbReference type="InterPro" id="IPR011856">
    <property type="entry name" value="tRNA_endonuc-like_dom_sf"/>
</dbReference>
<accession>A0AAU8T4R6</accession>